<gene>
    <name evidence="2" type="ORF">SAMN04488541_10533</name>
</gene>
<accession>A0A1I2JMZ7</accession>
<evidence type="ECO:0000313" key="2">
    <source>
        <dbReference type="EMBL" id="SFF54527.1"/>
    </source>
</evidence>
<dbReference type="AlphaFoldDB" id="A0A1I2JMZ7"/>
<protein>
    <submittedName>
        <fullName evidence="2">Uncharacterized protein</fullName>
    </submittedName>
</protein>
<dbReference type="Proteomes" id="UP000199513">
    <property type="component" value="Unassembled WGS sequence"/>
</dbReference>
<reference evidence="2 3" key="1">
    <citation type="submission" date="2016-10" db="EMBL/GenBank/DDBJ databases">
        <authorList>
            <person name="de Groot N.N."/>
        </authorList>
    </citation>
    <scope>NUCLEOTIDE SEQUENCE [LARGE SCALE GENOMIC DNA]</scope>
    <source>
        <strain>GEY</strain>
        <strain evidence="3">DSM 9560</strain>
    </source>
</reference>
<feature type="signal peptide" evidence="1">
    <location>
        <begin position="1"/>
        <end position="20"/>
    </location>
</feature>
<evidence type="ECO:0000313" key="3">
    <source>
        <dbReference type="Proteomes" id="UP000199513"/>
    </source>
</evidence>
<dbReference type="STRING" id="1003.SAMN04488541_10533"/>
<keyword evidence="1" id="KW-0732">Signal</keyword>
<dbReference type="EMBL" id="FONY01000053">
    <property type="protein sequence ID" value="SFF54527.1"/>
    <property type="molecule type" value="Genomic_DNA"/>
</dbReference>
<evidence type="ECO:0000256" key="1">
    <source>
        <dbReference type="SAM" id="SignalP"/>
    </source>
</evidence>
<proteinExistence type="predicted"/>
<sequence length="201" mass="23338">MRCCISLFLPFFVLPLASFSGTKQLDDRPPTASYTKREPTKIRLSDFDENPFNYDVSADLLLSKLSKKFKIFKEAVKNTHNPQIKDTIFHFSYQTTKLKIYKSQGNEILFFAQITDNEIEMRNQIKIGMSREAFFDKFVELEKYRFFQGVTQIGGDDDMSGYQLIIQPNVVKLRNLLGTSDYIFVFANNMLSQVSINVYID</sequence>
<dbReference type="RefSeq" id="WP_091549237.1">
    <property type="nucleotide sequence ID" value="NZ_FONY01000053.1"/>
</dbReference>
<organism evidence="2 3">
    <name type="scientific">Thermoflexibacter ruber</name>
    <dbReference type="NCBI Taxonomy" id="1003"/>
    <lineage>
        <taxon>Bacteria</taxon>
        <taxon>Pseudomonadati</taxon>
        <taxon>Bacteroidota</taxon>
        <taxon>Cytophagia</taxon>
        <taxon>Cytophagales</taxon>
        <taxon>Thermoflexibacteraceae</taxon>
        <taxon>Thermoflexibacter</taxon>
    </lineage>
</organism>
<name>A0A1I2JMZ7_9BACT</name>
<dbReference type="OrthoDB" id="1024052at2"/>
<feature type="chain" id="PRO_5011784593" evidence="1">
    <location>
        <begin position="21"/>
        <end position="201"/>
    </location>
</feature>
<keyword evidence="3" id="KW-1185">Reference proteome</keyword>